<dbReference type="AlphaFoldDB" id="A0A6G4U6A9"/>
<keyword evidence="2" id="KW-1185">Reference proteome</keyword>
<name>A0A6G4U6A9_9ACTN</name>
<protein>
    <submittedName>
        <fullName evidence="1">DUF4097 domain-containing protein</fullName>
    </submittedName>
</protein>
<evidence type="ECO:0000313" key="2">
    <source>
        <dbReference type="Proteomes" id="UP000481583"/>
    </source>
</evidence>
<gene>
    <name evidence="1" type="ORF">G5C51_27920</name>
</gene>
<organism evidence="1 2">
    <name type="scientific">Streptomyces coryli</name>
    <dbReference type="NCBI Taxonomy" id="1128680"/>
    <lineage>
        <taxon>Bacteria</taxon>
        <taxon>Bacillati</taxon>
        <taxon>Actinomycetota</taxon>
        <taxon>Actinomycetes</taxon>
        <taxon>Kitasatosporales</taxon>
        <taxon>Streptomycetaceae</taxon>
        <taxon>Streptomyces</taxon>
    </lineage>
</organism>
<dbReference type="Proteomes" id="UP000481583">
    <property type="component" value="Unassembled WGS sequence"/>
</dbReference>
<accession>A0A6G4U6A9</accession>
<comment type="caution">
    <text evidence="1">The sequence shown here is derived from an EMBL/GenBank/DDBJ whole genome shotgun (WGS) entry which is preliminary data.</text>
</comment>
<dbReference type="RefSeq" id="WP_165241003.1">
    <property type="nucleotide sequence ID" value="NZ_JAAKZV010000158.1"/>
</dbReference>
<dbReference type="EMBL" id="JAAKZV010000158">
    <property type="protein sequence ID" value="NGN67714.1"/>
    <property type="molecule type" value="Genomic_DNA"/>
</dbReference>
<evidence type="ECO:0000313" key="1">
    <source>
        <dbReference type="EMBL" id="NGN67714.1"/>
    </source>
</evidence>
<proteinExistence type="predicted"/>
<reference evidence="1 2" key="1">
    <citation type="submission" date="2020-02" db="EMBL/GenBank/DDBJ databases">
        <title>Whole-genome analyses of novel actinobacteria.</title>
        <authorList>
            <person name="Sahin N."/>
        </authorList>
    </citation>
    <scope>NUCLEOTIDE SEQUENCE [LARGE SCALE GENOMIC DNA]</scope>
    <source>
        <strain evidence="1 2">A7024</strain>
    </source>
</reference>
<sequence>MPVYAFDTPEPIHADIRLDAGQLRLIAGEVARTVVELRPVDRHDPCDAATVRLAQVTYEDGKLVVSAPRASGHTGGTGAVSLEIRLPAGSHVQADALAADLITESRLGECRLTTDCGHIQVHQAGSLRLSQVLGNASVGHVSGTLTAHAECGDVTILHAEGTVHLSRTRGSTVIGEAGGDVYVYADSGDLAIGRAYSAVEARAAQGNILIDEAACGPLELETASGRLEIGLAAGVGARLDVDSQVGTVYRSLDLLAGDALGAGAAPAAAGPGAVVAVKAHAIVGDIVVRRAGTGTGAGERS</sequence>